<dbReference type="PROSITE" id="PS00165">
    <property type="entry name" value="DEHYDRATASE_SER_THR"/>
    <property type="match status" value="1"/>
</dbReference>
<dbReference type="PANTHER" id="PTHR48078">
    <property type="entry name" value="THREONINE DEHYDRATASE, MITOCHONDRIAL-RELATED"/>
    <property type="match status" value="1"/>
</dbReference>
<evidence type="ECO:0000256" key="3">
    <source>
        <dbReference type="ARBA" id="ARBA00022898"/>
    </source>
</evidence>
<reference evidence="6 7" key="2">
    <citation type="journal article" date="2011" name="J. Bacteriol.">
        <title>Complete genome sequence of strain HTCC2503T of Parvularcula bermudensis, the type species of the order "Parvularculales" in the class Alphaproteobacteria.</title>
        <authorList>
            <person name="Oh H.M."/>
            <person name="Kang I."/>
            <person name="Vergin K.L."/>
            <person name="Kang D."/>
            <person name="Rhee K.H."/>
            <person name="Giovannoni S.J."/>
            <person name="Cho J.C."/>
        </authorList>
    </citation>
    <scope>NUCLEOTIDE SEQUENCE [LARGE SCALE GENOMIC DNA]</scope>
    <source>
        <strain evidence="7">ATCC BAA-594 / HTCC2503 / KCTC 12087</strain>
    </source>
</reference>
<protein>
    <submittedName>
        <fullName evidence="6">Putative threonine dehydratase</fullName>
    </submittedName>
</protein>
<dbReference type="KEGG" id="pbr:PB2503_04782"/>
<evidence type="ECO:0000256" key="4">
    <source>
        <dbReference type="ARBA" id="ARBA00023239"/>
    </source>
</evidence>
<comment type="similarity">
    <text evidence="2">Belongs to the serine/threonine dehydratase family.</text>
</comment>
<dbReference type="InterPro" id="IPR001926">
    <property type="entry name" value="TrpB-like_PALP"/>
</dbReference>
<reference evidence="7" key="1">
    <citation type="submission" date="2010-08" db="EMBL/GenBank/DDBJ databases">
        <title>Genome sequence of Parvularcula bermudensis HTCC2503.</title>
        <authorList>
            <person name="Kang D.-M."/>
            <person name="Oh H.-M."/>
            <person name="Cho J.-C."/>
        </authorList>
    </citation>
    <scope>NUCLEOTIDE SEQUENCE [LARGE SCALE GENOMIC DNA]</scope>
    <source>
        <strain evidence="7">ATCC BAA-594 / HTCC2503 / KCTC 12087</strain>
    </source>
</reference>
<dbReference type="FunFam" id="3.40.50.1100:FF:000005">
    <property type="entry name" value="Threonine dehydratase catabolic"/>
    <property type="match status" value="1"/>
</dbReference>
<comment type="cofactor">
    <cofactor evidence="1">
        <name>pyridoxal 5'-phosphate</name>
        <dbReference type="ChEBI" id="CHEBI:597326"/>
    </cofactor>
</comment>
<keyword evidence="4" id="KW-0456">Lyase</keyword>
<keyword evidence="7" id="KW-1185">Reference proteome</keyword>
<dbReference type="GO" id="GO:0006565">
    <property type="term" value="P:L-serine catabolic process"/>
    <property type="evidence" value="ECO:0007669"/>
    <property type="project" value="TreeGrafter"/>
</dbReference>
<dbReference type="SUPFAM" id="SSF53686">
    <property type="entry name" value="Tryptophan synthase beta subunit-like PLP-dependent enzymes"/>
    <property type="match status" value="1"/>
</dbReference>
<dbReference type="EMBL" id="CP002156">
    <property type="protein sequence ID" value="ADM09031.1"/>
    <property type="molecule type" value="Genomic_DNA"/>
</dbReference>
<dbReference type="HOGENOM" id="CLU_021152_4_2_5"/>
<dbReference type="GO" id="GO:0009097">
    <property type="term" value="P:isoleucine biosynthetic process"/>
    <property type="evidence" value="ECO:0007669"/>
    <property type="project" value="TreeGrafter"/>
</dbReference>
<organism evidence="6 7">
    <name type="scientific">Parvularcula bermudensis (strain ATCC BAA-594 / HTCC2503 / KCTC 12087)</name>
    <dbReference type="NCBI Taxonomy" id="314260"/>
    <lineage>
        <taxon>Bacteria</taxon>
        <taxon>Pseudomonadati</taxon>
        <taxon>Pseudomonadota</taxon>
        <taxon>Alphaproteobacteria</taxon>
        <taxon>Parvularculales</taxon>
        <taxon>Parvularculaceae</taxon>
        <taxon>Parvularcula</taxon>
    </lineage>
</organism>
<dbReference type="Proteomes" id="UP000001302">
    <property type="component" value="Chromosome"/>
</dbReference>
<dbReference type="GO" id="GO:0006567">
    <property type="term" value="P:L-threonine catabolic process"/>
    <property type="evidence" value="ECO:0007669"/>
    <property type="project" value="TreeGrafter"/>
</dbReference>
<evidence type="ECO:0000313" key="7">
    <source>
        <dbReference type="Proteomes" id="UP000001302"/>
    </source>
</evidence>
<sequence length="328" mass="34632">MKELPTTPVPLDALRHASERLAPYIVRTPLLRSPRLDAVMGGLAFLKAENTQLTGSFKFRGALSHLLAHTPAERAKGVVAFSSGNHAQGVALAAKVLDLPATIVMPDDAPAVKRQRTEALGAQIVPYSRLTEDREAIAQDLAQKTGALLVPPFEHEWVIAGQGTAGLEIVEDLRRYGHVPDILYCCCSGGGLSAGIGLAVKGAFPDCRIVTVEPEGYDDMKKSLETGARVHIHPQAPSICDALLVPTPGVLPFRVLRDLGAVGVTVSDREVRAAMRFAADELGQILEPGGAVALAALLSGGAERRGRRAVAILSGGNIDPALRHDILG</sequence>
<dbReference type="InterPro" id="IPR036052">
    <property type="entry name" value="TrpB-like_PALP_sf"/>
</dbReference>
<evidence type="ECO:0000259" key="5">
    <source>
        <dbReference type="Pfam" id="PF00291"/>
    </source>
</evidence>
<evidence type="ECO:0000256" key="2">
    <source>
        <dbReference type="ARBA" id="ARBA00010869"/>
    </source>
</evidence>
<dbReference type="GO" id="GO:0004794">
    <property type="term" value="F:threonine deaminase activity"/>
    <property type="evidence" value="ECO:0007669"/>
    <property type="project" value="TreeGrafter"/>
</dbReference>
<dbReference type="Gene3D" id="3.40.50.1100">
    <property type="match status" value="2"/>
</dbReference>
<accession>E0TFB3</accession>
<evidence type="ECO:0000256" key="1">
    <source>
        <dbReference type="ARBA" id="ARBA00001933"/>
    </source>
</evidence>
<dbReference type="GO" id="GO:0030170">
    <property type="term" value="F:pyridoxal phosphate binding"/>
    <property type="evidence" value="ECO:0007669"/>
    <property type="project" value="InterPro"/>
</dbReference>
<dbReference type="Pfam" id="PF00291">
    <property type="entry name" value="PALP"/>
    <property type="match status" value="1"/>
</dbReference>
<keyword evidence="3" id="KW-0663">Pyridoxal phosphate</keyword>
<dbReference type="RefSeq" id="WP_013300005.1">
    <property type="nucleotide sequence ID" value="NC_014414.1"/>
</dbReference>
<dbReference type="CDD" id="cd01562">
    <property type="entry name" value="Thr-dehyd"/>
    <property type="match status" value="1"/>
</dbReference>
<dbReference type="AlphaFoldDB" id="E0TFB3"/>
<evidence type="ECO:0000313" key="6">
    <source>
        <dbReference type="EMBL" id="ADM09031.1"/>
    </source>
</evidence>
<name>E0TFB3_PARBH</name>
<dbReference type="InterPro" id="IPR050147">
    <property type="entry name" value="Ser/Thr_Dehydratase"/>
</dbReference>
<gene>
    <name evidence="6" type="ordered locus">PB2503_04782</name>
</gene>
<dbReference type="eggNOG" id="COG1171">
    <property type="taxonomic scope" value="Bacteria"/>
</dbReference>
<dbReference type="PANTHER" id="PTHR48078:SF6">
    <property type="entry name" value="L-THREONINE DEHYDRATASE CATABOLIC TDCB"/>
    <property type="match status" value="1"/>
</dbReference>
<dbReference type="InterPro" id="IPR000634">
    <property type="entry name" value="Ser/Thr_deHydtase_PyrdxlP-BS"/>
</dbReference>
<feature type="domain" description="Tryptophan synthase beta chain-like PALP" evidence="5">
    <location>
        <begin position="23"/>
        <end position="315"/>
    </location>
</feature>
<dbReference type="GO" id="GO:0003941">
    <property type="term" value="F:L-serine ammonia-lyase activity"/>
    <property type="evidence" value="ECO:0007669"/>
    <property type="project" value="TreeGrafter"/>
</dbReference>
<dbReference type="STRING" id="314260.PB2503_04782"/>
<proteinExistence type="inferred from homology"/>